<feature type="domain" description="Methyltransferase" evidence="4">
    <location>
        <begin position="45"/>
        <end position="139"/>
    </location>
</feature>
<dbReference type="Gene3D" id="3.40.50.150">
    <property type="entry name" value="Vaccinia Virus protein VP39"/>
    <property type="match status" value="1"/>
</dbReference>
<keyword evidence="1 5" id="KW-0489">Methyltransferase</keyword>
<dbReference type="Pfam" id="PF13649">
    <property type="entry name" value="Methyltransf_25"/>
    <property type="match status" value="1"/>
</dbReference>
<dbReference type="GO" id="GO:0008168">
    <property type="term" value="F:methyltransferase activity"/>
    <property type="evidence" value="ECO:0007669"/>
    <property type="project" value="UniProtKB-KW"/>
</dbReference>
<name>A0A062V7M8_9EURY</name>
<dbReference type="InterPro" id="IPR029063">
    <property type="entry name" value="SAM-dependent_MTases_sf"/>
</dbReference>
<gene>
    <name evidence="5" type="ORF">ANME2D_02102</name>
</gene>
<evidence type="ECO:0000256" key="2">
    <source>
        <dbReference type="ARBA" id="ARBA00022679"/>
    </source>
</evidence>
<organism evidence="5 6">
    <name type="scientific">Candidatus Methanoperedens nitratireducens</name>
    <dbReference type="NCBI Taxonomy" id="1392998"/>
    <lineage>
        <taxon>Archaea</taxon>
        <taxon>Methanobacteriati</taxon>
        <taxon>Methanobacteriota</taxon>
        <taxon>Stenosarchaea group</taxon>
        <taxon>Methanomicrobia</taxon>
        <taxon>Methanosarcinales</taxon>
        <taxon>ANME-2 cluster</taxon>
        <taxon>Candidatus Methanoperedentaceae</taxon>
        <taxon>Candidatus Methanoperedens</taxon>
    </lineage>
</organism>
<dbReference type="EMBL" id="JMIY01000005">
    <property type="protein sequence ID" value="KCZ71375.1"/>
    <property type="molecule type" value="Genomic_DNA"/>
</dbReference>
<keyword evidence="2 5" id="KW-0808">Transferase</keyword>
<evidence type="ECO:0000256" key="3">
    <source>
        <dbReference type="ARBA" id="ARBA00022691"/>
    </source>
</evidence>
<dbReference type="InterPro" id="IPR041698">
    <property type="entry name" value="Methyltransf_25"/>
</dbReference>
<keyword evidence="6" id="KW-1185">Reference proteome</keyword>
<evidence type="ECO:0000313" key="5">
    <source>
        <dbReference type="EMBL" id="KCZ71375.1"/>
    </source>
</evidence>
<accession>A0A062V7M8</accession>
<protein>
    <submittedName>
        <fullName evidence="5">Methyltransferase family protein</fullName>
    </submittedName>
</protein>
<dbReference type="PATRIC" id="fig|1392998.3.peg.2106"/>
<dbReference type="GO" id="GO:0032259">
    <property type="term" value="P:methylation"/>
    <property type="evidence" value="ECO:0007669"/>
    <property type="project" value="UniProtKB-KW"/>
</dbReference>
<keyword evidence="3" id="KW-0949">S-adenosyl-L-methionine</keyword>
<evidence type="ECO:0000259" key="4">
    <source>
        <dbReference type="Pfam" id="PF13649"/>
    </source>
</evidence>
<dbReference type="AlphaFoldDB" id="A0A062V7M8"/>
<comment type="caution">
    <text evidence="5">The sequence shown here is derived from an EMBL/GenBank/DDBJ whole genome shotgun (WGS) entry which is preliminary data.</text>
</comment>
<dbReference type="OrthoDB" id="147504at2157"/>
<dbReference type="RefSeq" id="WP_048091833.1">
    <property type="nucleotide sequence ID" value="NZ_JMIY01000005.1"/>
</dbReference>
<dbReference type="CDD" id="cd02440">
    <property type="entry name" value="AdoMet_MTases"/>
    <property type="match status" value="1"/>
</dbReference>
<proteinExistence type="predicted"/>
<reference evidence="5 6" key="1">
    <citation type="journal article" date="2013" name="Nature">
        <title>Anaerobic oxidation of methane coupled to nitrate reduction in a novel archaeal lineage.</title>
        <authorList>
            <person name="Haroon M.F."/>
            <person name="Hu S."/>
            <person name="Shi Y."/>
            <person name="Imelfort M."/>
            <person name="Keller J."/>
            <person name="Hugenholtz P."/>
            <person name="Yuan Z."/>
            <person name="Tyson G.W."/>
        </authorList>
    </citation>
    <scope>NUCLEOTIDE SEQUENCE [LARGE SCALE GENOMIC DNA]</scope>
    <source>
        <strain evidence="5 6">ANME-2d</strain>
    </source>
</reference>
<dbReference type="PANTHER" id="PTHR43464:SF19">
    <property type="entry name" value="UBIQUINONE BIOSYNTHESIS O-METHYLTRANSFERASE, MITOCHONDRIAL"/>
    <property type="match status" value="1"/>
</dbReference>
<dbReference type="PANTHER" id="PTHR43464">
    <property type="entry name" value="METHYLTRANSFERASE"/>
    <property type="match status" value="1"/>
</dbReference>
<evidence type="ECO:0000313" key="6">
    <source>
        <dbReference type="Proteomes" id="UP000027153"/>
    </source>
</evidence>
<sequence>MVLIEHLESHDFFDSAYEGIPPWDIGRPQKEFIRLVEEGEIRGRVLDVGCGTGENALYLASLGFEVWGIDAAPSAIKKAKEKAKKRGITVNFLVSDALKLQLLQNKFDTVIDCGLFHVFPDEERPIFAASLSSVLYPGGKYFMLCFSEHEPGSYGPRRVTQAEIRATFSKGWKIDYIREAELETTFGAEGVKAWLSSIARL</sequence>
<evidence type="ECO:0000256" key="1">
    <source>
        <dbReference type="ARBA" id="ARBA00022603"/>
    </source>
</evidence>
<dbReference type="SUPFAM" id="SSF53335">
    <property type="entry name" value="S-adenosyl-L-methionine-dependent methyltransferases"/>
    <property type="match status" value="1"/>
</dbReference>
<dbReference type="Proteomes" id="UP000027153">
    <property type="component" value="Unassembled WGS sequence"/>
</dbReference>